<dbReference type="SUPFAM" id="SSF51338">
    <property type="entry name" value="Composite domain of metallo-dependent hydrolases"/>
    <property type="match status" value="2"/>
</dbReference>
<comment type="function">
    <text evidence="8">Catalyzes the hydrolytic deamination of guanine, producing xanthine and ammonia.</text>
</comment>
<dbReference type="SUPFAM" id="SSF51556">
    <property type="entry name" value="Metallo-dependent hydrolases"/>
    <property type="match status" value="1"/>
</dbReference>
<evidence type="ECO:0000259" key="9">
    <source>
        <dbReference type="Pfam" id="PF01979"/>
    </source>
</evidence>
<evidence type="ECO:0000313" key="10">
    <source>
        <dbReference type="EMBL" id="SMF75134.1"/>
    </source>
</evidence>
<reference evidence="11" key="1">
    <citation type="submission" date="2017-04" db="EMBL/GenBank/DDBJ databases">
        <authorList>
            <person name="Varghese N."/>
            <person name="Submissions S."/>
        </authorList>
    </citation>
    <scope>NUCLEOTIDE SEQUENCE [LARGE SCALE GENOMIC DNA]</scope>
    <source>
        <strain evidence="11">B4P</strain>
    </source>
</reference>
<name>A0A1X7GVE6_9HYPH</name>
<dbReference type="InterPro" id="IPR011059">
    <property type="entry name" value="Metal-dep_hydrolase_composite"/>
</dbReference>
<gene>
    <name evidence="10" type="ORF">SAMN02982989_4460</name>
</gene>
<dbReference type="STRING" id="464029.SAMN02982989_4460"/>
<evidence type="ECO:0000256" key="3">
    <source>
        <dbReference type="ARBA" id="ARBA00012781"/>
    </source>
</evidence>
<evidence type="ECO:0000313" key="11">
    <source>
        <dbReference type="Proteomes" id="UP000192903"/>
    </source>
</evidence>
<dbReference type="NCBIfam" id="NF006679">
    <property type="entry name" value="PRK09228.1"/>
    <property type="match status" value="1"/>
</dbReference>
<evidence type="ECO:0000256" key="1">
    <source>
        <dbReference type="ARBA" id="ARBA00004984"/>
    </source>
</evidence>
<accession>A0A1X7GVE6</accession>
<feature type="domain" description="Amidohydrolase-related" evidence="9">
    <location>
        <begin position="78"/>
        <end position="440"/>
    </location>
</feature>
<dbReference type="Gene3D" id="2.30.40.10">
    <property type="entry name" value="Urease, subunit C, domain 1"/>
    <property type="match status" value="1"/>
</dbReference>
<keyword evidence="4 8" id="KW-0479">Metal-binding</keyword>
<evidence type="ECO:0000256" key="8">
    <source>
        <dbReference type="RuleBase" id="RU366009"/>
    </source>
</evidence>
<dbReference type="NCBIfam" id="TIGR02967">
    <property type="entry name" value="guan_deamin"/>
    <property type="match status" value="1"/>
</dbReference>
<comment type="pathway">
    <text evidence="1 8">Purine metabolism; guanine degradation; xanthine from guanine: step 1/1.</text>
</comment>
<dbReference type="InterPro" id="IPR014311">
    <property type="entry name" value="Guanine_deaminase"/>
</dbReference>
<proteinExistence type="inferred from homology"/>
<evidence type="ECO:0000256" key="4">
    <source>
        <dbReference type="ARBA" id="ARBA00022723"/>
    </source>
</evidence>
<protein>
    <recommendedName>
        <fullName evidence="3 7">Guanine deaminase</fullName>
        <shortName evidence="8">Guanase</shortName>
        <ecNumber evidence="3 7">3.5.4.3</ecNumber>
    </recommendedName>
    <alternativeName>
        <fullName evidence="8">Guanine aminohydrolase</fullName>
    </alternativeName>
</protein>
<dbReference type="InterPro" id="IPR032466">
    <property type="entry name" value="Metal_Hydrolase"/>
</dbReference>
<dbReference type="EC" id="3.5.4.3" evidence="3 7"/>
<keyword evidence="6 8" id="KW-0862">Zinc</keyword>
<dbReference type="GO" id="GO:0005829">
    <property type="term" value="C:cytosol"/>
    <property type="evidence" value="ECO:0007669"/>
    <property type="project" value="TreeGrafter"/>
</dbReference>
<dbReference type="RefSeq" id="WP_085425029.1">
    <property type="nucleotide sequence ID" value="NZ_FXAF01000011.1"/>
</dbReference>
<dbReference type="PANTHER" id="PTHR11271">
    <property type="entry name" value="GUANINE DEAMINASE"/>
    <property type="match status" value="1"/>
</dbReference>
<dbReference type="Pfam" id="PF01979">
    <property type="entry name" value="Amidohydro_1"/>
    <property type="match status" value="1"/>
</dbReference>
<evidence type="ECO:0000256" key="2">
    <source>
        <dbReference type="ARBA" id="ARBA00006745"/>
    </source>
</evidence>
<evidence type="ECO:0000256" key="5">
    <source>
        <dbReference type="ARBA" id="ARBA00022801"/>
    </source>
</evidence>
<dbReference type="Proteomes" id="UP000192903">
    <property type="component" value="Unassembled WGS sequence"/>
</dbReference>
<dbReference type="Gene3D" id="3.20.20.140">
    <property type="entry name" value="Metal-dependent hydrolases"/>
    <property type="match status" value="1"/>
</dbReference>
<keyword evidence="11" id="KW-1185">Reference proteome</keyword>
<evidence type="ECO:0000256" key="7">
    <source>
        <dbReference type="NCBIfam" id="TIGR02967"/>
    </source>
</evidence>
<comment type="similarity">
    <text evidence="2 8">Belongs to the metallo-dependent hydrolases superfamily. ATZ/TRZ family.</text>
</comment>
<dbReference type="InterPro" id="IPR006680">
    <property type="entry name" value="Amidohydro-rel"/>
</dbReference>
<sequence length="450" mass="49807">MTEKLIPNKLIPNKLIRGRLLSFKRAPLSLTDTDSYSYEHDGALLVADGRIAASGDYATVKAGAPKEIEEIDHRPHLILPGFIDMHLHFPQMQVIASYAADLLEWLNTYTFPEECRFVESGHAARIATHFYDELLRHGTTTAVAYCSVHKASADAFFTEALKRGMCMVGGKVMMDRNAPQGLLDTPEMGYDETRQVIADWHGKGRNHVAITPRFAITSTPAQMKAAQALAEEFPDLFIQTHLSENHEEIRYTLEFYPQAKDYTDIYAHYGLLGPKTLLGHAIHLSEREADVLSEAGAVAVHCPTSNLFLGSGLFPMKALMRREKPVRVAVATDIGGGSSYSMLRTMDEAYKIQQLLGERLNPLESFYLMTRGNAEALSMTDRIGTLEPGTDADLTVLNAAATPAMRLRMETVKTLPEELFLLQTIGDDRAVVETYVAGEAMKNGLEQSVA</sequence>
<evidence type="ECO:0000256" key="6">
    <source>
        <dbReference type="ARBA" id="ARBA00022833"/>
    </source>
</evidence>
<dbReference type="InterPro" id="IPR051607">
    <property type="entry name" value="Metallo-dep_hydrolases"/>
</dbReference>
<dbReference type="GO" id="GO:0008270">
    <property type="term" value="F:zinc ion binding"/>
    <property type="evidence" value="ECO:0007669"/>
    <property type="project" value="UniProtKB-UniRule"/>
</dbReference>
<dbReference type="UniPathway" id="UPA00603">
    <property type="reaction ID" value="UER00660"/>
</dbReference>
<dbReference type="AlphaFoldDB" id="A0A1X7GVE6"/>
<dbReference type="CDD" id="cd01303">
    <property type="entry name" value="GDEase"/>
    <property type="match status" value="1"/>
</dbReference>
<organism evidence="10 11">
    <name type="scientific">Xaviernesmea oryzae</name>
    <dbReference type="NCBI Taxonomy" id="464029"/>
    <lineage>
        <taxon>Bacteria</taxon>
        <taxon>Pseudomonadati</taxon>
        <taxon>Pseudomonadota</taxon>
        <taxon>Alphaproteobacteria</taxon>
        <taxon>Hyphomicrobiales</taxon>
        <taxon>Rhizobiaceae</taxon>
        <taxon>Rhizobium/Agrobacterium group</taxon>
        <taxon>Xaviernesmea</taxon>
    </lineage>
</organism>
<comment type="cofactor">
    <cofactor evidence="8">
        <name>Zn(2+)</name>
        <dbReference type="ChEBI" id="CHEBI:29105"/>
    </cofactor>
    <text evidence="8">Binds 1 zinc ion per subunit.</text>
</comment>
<dbReference type="FunFam" id="3.20.20.140:FF:000022">
    <property type="entry name" value="Guanine deaminase"/>
    <property type="match status" value="1"/>
</dbReference>
<keyword evidence="5 8" id="KW-0378">Hydrolase</keyword>
<comment type="catalytic activity">
    <reaction evidence="8">
        <text>guanine + H2O + H(+) = xanthine + NH4(+)</text>
        <dbReference type="Rhea" id="RHEA:14665"/>
        <dbReference type="ChEBI" id="CHEBI:15377"/>
        <dbReference type="ChEBI" id="CHEBI:15378"/>
        <dbReference type="ChEBI" id="CHEBI:16235"/>
        <dbReference type="ChEBI" id="CHEBI:17712"/>
        <dbReference type="ChEBI" id="CHEBI:28938"/>
        <dbReference type="EC" id="3.5.4.3"/>
    </reaction>
</comment>
<dbReference type="EMBL" id="FXAF01000011">
    <property type="protein sequence ID" value="SMF75134.1"/>
    <property type="molecule type" value="Genomic_DNA"/>
</dbReference>
<dbReference type="PANTHER" id="PTHR11271:SF6">
    <property type="entry name" value="GUANINE DEAMINASE"/>
    <property type="match status" value="1"/>
</dbReference>
<dbReference type="GO" id="GO:0006147">
    <property type="term" value="P:guanine catabolic process"/>
    <property type="evidence" value="ECO:0007669"/>
    <property type="project" value="UniProtKB-UniRule"/>
</dbReference>
<dbReference type="GO" id="GO:0008892">
    <property type="term" value="F:guanine deaminase activity"/>
    <property type="evidence" value="ECO:0007669"/>
    <property type="project" value="UniProtKB-UniRule"/>
</dbReference>